<organism evidence="1 2">
    <name type="scientific">Puccinia coronata f. sp. avenae</name>
    <dbReference type="NCBI Taxonomy" id="200324"/>
    <lineage>
        <taxon>Eukaryota</taxon>
        <taxon>Fungi</taxon>
        <taxon>Dikarya</taxon>
        <taxon>Basidiomycota</taxon>
        <taxon>Pucciniomycotina</taxon>
        <taxon>Pucciniomycetes</taxon>
        <taxon>Pucciniales</taxon>
        <taxon>Pucciniaceae</taxon>
        <taxon>Puccinia</taxon>
    </lineage>
</organism>
<comment type="caution">
    <text evidence="1">The sequence shown here is derived from an EMBL/GenBank/DDBJ whole genome shotgun (WGS) entry which is preliminary data.</text>
</comment>
<dbReference type="Proteomes" id="UP000235388">
    <property type="component" value="Unassembled WGS sequence"/>
</dbReference>
<dbReference type="EMBL" id="PGCJ01000806">
    <property type="protein sequence ID" value="PLW19855.1"/>
    <property type="molecule type" value="Genomic_DNA"/>
</dbReference>
<evidence type="ECO:0000313" key="1">
    <source>
        <dbReference type="EMBL" id="PLW19855.1"/>
    </source>
</evidence>
<proteinExistence type="predicted"/>
<name>A0A2N5T312_9BASI</name>
<evidence type="ECO:0000313" key="2">
    <source>
        <dbReference type="Proteomes" id="UP000235388"/>
    </source>
</evidence>
<dbReference type="AlphaFoldDB" id="A0A2N5T312"/>
<protein>
    <submittedName>
        <fullName evidence="1">Uncharacterized protein</fullName>
    </submittedName>
</protein>
<accession>A0A2N5T312</accession>
<keyword evidence="2" id="KW-1185">Reference proteome</keyword>
<gene>
    <name evidence="1" type="ORF">PCANC_09261</name>
</gene>
<reference evidence="1 2" key="1">
    <citation type="submission" date="2017-11" db="EMBL/GenBank/DDBJ databases">
        <title>De novo assembly and phasing of dikaryotic genomes from two isolates of Puccinia coronata f. sp. avenae, the causal agent of oat crown rust.</title>
        <authorList>
            <person name="Miller M.E."/>
            <person name="Zhang Y."/>
            <person name="Omidvar V."/>
            <person name="Sperschneider J."/>
            <person name="Schwessinger B."/>
            <person name="Raley C."/>
            <person name="Palmer J.M."/>
            <person name="Garnica D."/>
            <person name="Upadhyaya N."/>
            <person name="Rathjen J."/>
            <person name="Taylor J.M."/>
            <person name="Park R.F."/>
            <person name="Dodds P.N."/>
            <person name="Hirsch C.D."/>
            <person name="Kianian S.F."/>
            <person name="Figueroa M."/>
        </authorList>
    </citation>
    <scope>NUCLEOTIDE SEQUENCE [LARGE SCALE GENOMIC DNA]</scope>
    <source>
        <strain evidence="1">12NC29</strain>
    </source>
</reference>
<sequence>MRKDWCRPGRVRLNTSGAPQRCRYKIRFVHDFHYSKVRFVTLATHNSNNNHLDPRPAGRNLLGSHAIAETAEHSYPDPPPSQALRCRNGLVYGCPRPTGPLLFFTELRDRDRDAYREPNAIAGHAIVLSRIAP</sequence>